<feature type="domain" description="Major facilitator superfamily (MFS) profile" evidence="8">
    <location>
        <begin position="272"/>
        <end position="713"/>
    </location>
</feature>
<dbReference type="NCBIfam" id="TIGR00879">
    <property type="entry name" value="SP"/>
    <property type="match status" value="1"/>
</dbReference>
<evidence type="ECO:0000256" key="6">
    <source>
        <dbReference type="ARBA" id="ARBA00023136"/>
    </source>
</evidence>
<sequence length="754" mass="83629">MATEALVGHWKSGLKWWFPCRECFSISEEYVDTFETAMYILTVSHSYSPVTFKIVLGDADPKNPNRHIRLLANRVRPTEAPMLNSGGEEVHPWGATVTDDSLATYRRIGDNPLSVFDRFPHGMPSIAAADSPMAYVFERIKRDFEETAFRDNSSEGMTPSLSDAECDEWSIVSDSDGGRDGVPIRENIGAPRVFKRGYSPETAAYLVDAPSHRTFDSHSYVVGETKGREGRDFHGQNMTRESKIIGGSLAAALPVTDKYWFQQPHLLRLNLVLLVPLLSSSTFGYDGSLMNGLQSLEQWQDYFNNPTGSLLGTIVAAQSIGSVIALPFLGNLCDWYGRKPILLAGLIIICIAAAIQCASVNLAMFIVARILIGIGGMFSSQPSPMLIAELAYPTHRGKYTSAYWTMYYLGAILSSWCTFGTQALSSSWSWRVPSILQTGYPVVQLAFLYWVPESPRWLVAQNRIEEATDILKRYHAGQEDPYGEPSPLVAMEIAEITTAIELEKSFEGTGWSALTATPGNRKRTIIAICVGTFAQWNGIAVVSYFLTLVLDSVGITSSYTQTLINGFLQLFNFAAAFMAAFLVDRLGRRALFLWSGIGMFISFIVWTICSALNSETGSKPAGYVVIVCVFVVYFHYDIAWTPLLLGYPTEIFPYSLRSKGLAVEMMSVYGSLIIASFCNPIGMENLGWKYYIVFCVFLMGILATVYFYFPETKGHTLEEIAVIFDGERSGLRHGDDDCRVDGKKNGNSMHVEVV</sequence>
<feature type="transmembrane region" description="Helical" evidence="7">
    <location>
        <begin position="688"/>
        <end position="709"/>
    </location>
</feature>
<dbReference type="GO" id="GO:0016020">
    <property type="term" value="C:membrane"/>
    <property type="evidence" value="ECO:0007669"/>
    <property type="project" value="UniProtKB-SubCell"/>
</dbReference>
<keyword evidence="9" id="KW-0762">Sugar transport</keyword>
<feature type="transmembrane region" description="Helical" evidence="7">
    <location>
        <begin position="661"/>
        <end position="682"/>
    </location>
</feature>
<accession>A0A100IN98</accession>
<dbReference type="AlphaFoldDB" id="A0A100IN98"/>
<evidence type="ECO:0000256" key="7">
    <source>
        <dbReference type="SAM" id="Phobius"/>
    </source>
</evidence>
<evidence type="ECO:0000256" key="2">
    <source>
        <dbReference type="ARBA" id="ARBA00010992"/>
    </source>
</evidence>
<feature type="transmembrane region" description="Helical" evidence="7">
    <location>
        <begin position="309"/>
        <end position="329"/>
    </location>
</feature>
<dbReference type="VEuPathDB" id="FungiDB:M747DRAFT_302102"/>
<dbReference type="PROSITE" id="PS00216">
    <property type="entry name" value="SUGAR_TRANSPORT_1"/>
    <property type="match status" value="1"/>
</dbReference>
<evidence type="ECO:0000256" key="3">
    <source>
        <dbReference type="ARBA" id="ARBA00022448"/>
    </source>
</evidence>
<dbReference type="VEuPathDB" id="FungiDB:ASPNIDRAFT2_1149400"/>
<dbReference type="InterPro" id="IPR005829">
    <property type="entry name" value="Sugar_transporter_CS"/>
</dbReference>
<dbReference type="PANTHER" id="PTHR48022:SF3">
    <property type="entry name" value="HEXOSE TRANSPORTER PROTEIN (AFU_ORTHOLOGUE AFUA_8G04480)-RELATED"/>
    <property type="match status" value="1"/>
</dbReference>
<dbReference type="VEuPathDB" id="FungiDB:An13g03250"/>
<feature type="transmembrane region" description="Helical" evidence="7">
    <location>
        <begin position="341"/>
        <end position="364"/>
    </location>
</feature>
<dbReference type="FunFam" id="1.20.1250.20:FF:000117">
    <property type="entry name" value="MFS hexose transporter"/>
    <property type="match status" value="1"/>
</dbReference>
<dbReference type="SUPFAM" id="SSF103473">
    <property type="entry name" value="MFS general substrate transporter"/>
    <property type="match status" value="1"/>
</dbReference>
<dbReference type="Gene3D" id="1.20.1250.20">
    <property type="entry name" value="MFS general substrate transporter like domains"/>
    <property type="match status" value="1"/>
</dbReference>
<evidence type="ECO:0000313" key="10">
    <source>
        <dbReference type="Proteomes" id="UP000068243"/>
    </source>
</evidence>
<evidence type="ECO:0000313" key="9">
    <source>
        <dbReference type="EMBL" id="GAQ44006.1"/>
    </source>
</evidence>
<name>A0A100IN98_ASPNG</name>
<feature type="transmembrane region" description="Helical" evidence="7">
    <location>
        <begin position="370"/>
        <end position="392"/>
    </location>
</feature>
<gene>
    <name evidence="9" type="ORF">ABL_06667</name>
</gene>
<keyword evidence="6 7" id="KW-0472">Membrane</keyword>
<dbReference type="PaxDb" id="5061-CADANGAP00010643"/>
<dbReference type="VEuPathDB" id="FungiDB:An13g03270"/>
<dbReference type="GO" id="GO:0005351">
    <property type="term" value="F:carbohydrate:proton symporter activity"/>
    <property type="evidence" value="ECO:0007669"/>
    <property type="project" value="TreeGrafter"/>
</dbReference>
<evidence type="ECO:0000256" key="4">
    <source>
        <dbReference type="ARBA" id="ARBA00022692"/>
    </source>
</evidence>
<evidence type="ECO:0000256" key="1">
    <source>
        <dbReference type="ARBA" id="ARBA00004141"/>
    </source>
</evidence>
<dbReference type="InterPro" id="IPR050360">
    <property type="entry name" value="MFS_Sugar_Transporters"/>
</dbReference>
<dbReference type="InterPro" id="IPR005828">
    <property type="entry name" value="MFS_sugar_transport-like"/>
</dbReference>
<dbReference type="Proteomes" id="UP000068243">
    <property type="component" value="Unassembled WGS sequence"/>
</dbReference>
<keyword evidence="3" id="KW-0813">Transport</keyword>
<dbReference type="OMA" id="MMFMFVL"/>
<proteinExistence type="inferred from homology"/>
<comment type="subcellular location">
    <subcellularLocation>
        <location evidence="1">Membrane</location>
        <topology evidence="1">Multi-pass membrane protein</topology>
    </subcellularLocation>
</comment>
<dbReference type="VEuPathDB" id="FungiDB:ATCC64974_25930"/>
<feature type="transmembrane region" description="Helical" evidence="7">
    <location>
        <begin position="620"/>
        <end position="640"/>
    </location>
</feature>
<protein>
    <submittedName>
        <fullName evidence="9">Sugar transporter</fullName>
    </submittedName>
</protein>
<feature type="transmembrane region" description="Helical" evidence="7">
    <location>
        <begin position="590"/>
        <end position="608"/>
    </location>
</feature>
<dbReference type="InterPro" id="IPR003663">
    <property type="entry name" value="Sugar/inositol_transpt"/>
</dbReference>
<feature type="transmembrane region" description="Helical" evidence="7">
    <location>
        <begin position="404"/>
        <end position="424"/>
    </location>
</feature>
<dbReference type="Pfam" id="PF00083">
    <property type="entry name" value="Sugar_tr"/>
    <property type="match status" value="1"/>
</dbReference>
<comment type="similarity">
    <text evidence="2">Belongs to the major facilitator superfamily. Sugar transporter (TC 2.A.1.1) family.</text>
</comment>
<dbReference type="VEuPathDB" id="FungiDB:ASPNIDRAFT2_1170676"/>
<evidence type="ECO:0000256" key="5">
    <source>
        <dbReference type="ARBA" id="ARBA00022989"/>
    </source>
</evidence>
<dbReference type="OrthoDB" id="6133115at2759"/>
<dbReference type="PROSITE" id="PS50850">
    <property type="entry name" value="MFS"/>
    <property type="match status" value="1"/>
</dbReference>
<dbReference type="VEuPathDB" id="FungiDB:M747DRAFT_358276"/>
<dbReference type="PRINTS" id="PR00171">
    <property type="entry name" value="SUGRTRNSPORT"/>
</dbReference>
<keyword evidence="4 7" id="KW-0812">Transmembrane</keyword>
<dbReference type="InterPro" id="IPR036259">
    <property type="entry name" value="MFS_trans_sf"/>
</dbReference>
<dbReference type="PANTHER" id="PTHR48022">
    <property type="entry name" value="PLASTIDIC GLUCOSE TRANSPORTER 4"/>
    <property type="match status" value="1"/>
</dbReference>
<feature type="transmembrane region" description="Helical" evidence="7">
    <location>
        <begin position="525"/>
        <end position="546"/>
    </location>
</feature>
<comment type="caution">
    <text evidence="9">The sequence shown here is derived from an EMBL/GenBank/DDBJ whole genome shotgun (WGS) entry which is preliminary data.</text>
</comment>
<organism evidence="9 10">
    <name type="scientific">Aspergillus niger</name>
    <dbReference type="NCBI Taxonomy" id="5061"/>
    <lineage>
        <taxon>Eukaryota</taxon>
        <taxon>Fungi</taxon>
        <taxon>Dikarya</taxon>
        <taxon>Ascomycota</taxon>
        <taxon>Pezizomycotina</taxon>
        <taxon>Eurotiomycetes</taxon>
        <taxon>Eurotiomycetidae</taxon>
        <taxon>Eurotiales</taxon>
        <taxon>Aspergillaceae</taxon>
        <taxon>Aspergillus</taxon>
        <taxon>Aspergillus subgen. Circumdati</taxon>
    </lineage>
</organism>
<reference evidence="10" key="1">
    <citation type="journal article" date="2016" name="Genome Announc.">
        <title>Draft genome sequence of Aspergillus niger strain An76.</title>
        <authorList>
            <person name="Gong W."/>
            <person name="Cheng Z."/>
            <person name="Zhang H."/>
            <person name="Liu L."/>
            <person name="Gao P."/>
            <person name="Wang L."/>
        </authorList>
    </citation>
    <scope>NUCLEOTIDE SEQUENCE [LARGE SCALE GENOMIC DNA]</scope>
    <source>
        <strain evidence="10">An76</strain>
    </source>
</reference>
<evidence type="ECO:0000259" key="8">
    <source>
        <dbReference type="PROSITE" id="PS50850"/>
    </source>
</evidence>
<dbReference type="InterPro" id="IPR020846">
    <property type="entry name" value="MFS_dom"/>
</dbReference>
<feature type="transmembrane region" description="Helical" evidence="7">
    <location>
        <begin position="566"/>
        <end position="583"/>
    </location>
</feature>
<dbReference type="EMBL" id="BCMY01000011">
    <property type="protein sequence ID" value="GAQ44006.1"/>
    <property type="molecule type" value="Genomic_DNA"/>
</dbReference>
<keyword evidence="5 7" id="KW-1133">Transmembrane helix</keyword>